<dbReference type="InterPro" id="IPR002346">
    <property type="entry name" value="Mopterin_DH_FAD-bd"/>
</dbReference>
<dbReference type="PANTHER" id="PTHR42659:SF9">
    <property type="entry name" value="XANTHINE DEHYDROGENASE FAD-BINDING SUBUNIT XDHB-RELATED"/>
    <property type="match status" value="1"/>
</dbReference>
<feature type="domain" description="FAD-binding PCMH-type" evidence="1">
    <location>
        <begin position="1"/>
        <end position="161"/>
    </location>
</feature>
<name>A0A2U8GZX3_9RHOO</name>
<protein>
    <recommendedName>
        <fullName evidence="1">FAD-binding PCMH-type domain-containing protein</fullName>
    </recommendedName>
</protein>
<dbReference type="InterPro" id="IPR036318">
    <property type="entry name" value="FAD-bd_PCMH-like_sf"/>
</dbReference>
<dbReference type="GO" id="GO:0071949">
    <property type="term" value="F:FAD binding"/>
    <property type="evidence" value="ECO:0007669"/>
    <property type="project" value="InterPro"/>
</dbReference>
<dbReference type="GO" id="GO:0016491">
    <property type="term" value="F:oxidoreductase activity"/>
    <property type="evidence" value="ECO:0007669"/>
    <property type="project" value="InterPro"/>
</dbReference>
<dbReference type="InterPro" id="IPR016166">
    <property type="entry name" value="FAD-bd_PCMH"/>
</dbReference>
<dbReference type="Pfam" id="PF00941">
    <property type="entry name" value="FAD_binding_5"/>
    <property type="match status" value="1"/>
</dbReference>
<proteinExistence type="predicted"/>
<evidence type="ECO:0000259" key="1">
    <source>
        <dbReference type="PROSITE" id="PS51387"/>
    </source>
</evidence>
<evidence type="ECO:0000313" key="3">
    <source>
        <dbReference type="Proteomes" id="UP000244902"/>
    </source>
</evidence>
<dbReference type="Gene3D" id="3.30.465.10">
    <property type="match status" value="1"/>
</dbReference>
<dbReference type="AlphaFoldDB" id="A0A2U8GZX3"/>
<dbReference type="SUPFAM" id="SSF55447">
    <property type="entry name" value="CO dehydrogenase flavoprotein C-terminal domain-like"/>
    <property type="match status" value="1"/>
</dbReference>
<dbReference type="RefSeq" id="WP_108971936.1">
    <property type="nucleotide sequence ID" value="NZ_CP022188.1"/>
</dbReference>
<gene>
    <name evidence="2" type="ORF">CEW87_06335</name>
</gene>
<dbReference type="EMBL" id="CP022188">
    <property type="protein sequence ID" value="AWI79014.1"/>
    <property type="molecule type" value="Genomic_DNA"/>
</dbReference>
<dbReference type="InterPro" id="IPR036683">
    <property type="entry name" value="CO_DH_flav_C_dom_sf"/>
</dbReference>
<sequence length="276" mass="28499">MSLSVLHPSTPAEAAAAHRDPATAFIAGGTALQLSWRSPAPALTLIDVLALEPVHGIALQADGSLRIGAAVSLETLRTHATVAARAPLLAMACDSLAALAVRHLATLGGNLGWRFGDTVAALLAHRAEAELADGRRQALSDLLAHDRLPLILALHLPPPHPEEHHFYEKVGHRAAFTPARIALAVAVCIGMDGRLQDTRIGLAGAGLSGRRLLHAEAWLNACQAARLGAADRGLRAAVAADLPADPASARLAARILGGRFGRLQAGDAASEPATSP</sequence>
<dbReference type="PROSITE" id="PS51387">
    <property type="entry name" value="FAD_PCMH"/>
    <property type="match status" value="1"/>
</dbReference>
<organism evidence="2 3">
    <name type="scientific">Parazoarcus communis</name>
    <dbReference type="NCBI Taxonomy" id="41977"/>
    <lineage>
        <taxon>Bacteria</taxon>
        <taxon>Pseudomonadati</taxon>
        <taxon>Pseudomonadota</taxon>
        <taxon>Betaproteobacteria</taxon>
        <taxon>Rhodocyclales</taxon>
        <taxon>Zoogloeaceae</taxon>
        <taxon>Parazoarcus</taxon>
    </lineage>
</organism>
<dbReference type="OrthoDB" id="9814706at2"/>
<accession>A0A2U8GZX3</accession>
<dbReference type="InterPro" id="IPR016169">
    <property type="entry name" value="FAD-bd_PCMH_sub2"/>
</dbReference>
<dbReference type="PANTHER" id="PTHR42659">
    <property type="entry name" value="XANTHINE DEHYDROGENASE SUBUNIT C-RELATED"/>
    <property type="match status" value="1"/>
</dbReference>
<reference evidence="2 3" key="1">
    <citation type="submission" date="2017-06" db="EMBL/GenBank/DDBJ databases">
        <title>Azoarcus sp. TSNA42 complete genome sequence.</title>
        <authorList>
            <person name="Woo J.-H."/>
            <person name="Kim H.-S."/>
        </authorList>
    </citation>
    <scope>NUCLEOTIDE SEQUENCE [LARGE SCALE GENOMIC DNA]</scope>
    <source>
        <strain evidence="2 3">TSNA42</strain>
    </source>
</reference>
<dbReference type="InterPro" id="IPR051312">
    <property type="entry name" value="Diverse_Substr_Oxidored"/>
</dbReference>
<dbReference type="SUPFAM" id="SSF56176">
    <property type="entry name" value="FAD-binding/transporter-associated domain-like"/>
    <property type="match status" value="1"/>
</dbReference>
<dbReference type="Proteomes" id="UP000244902">
    <property type="component" value="Chromosome"/>
</dbReference>
<dbReference type="Gene3D" id="3.30.390.50">
    <property type="entry name" value="CO dehydrogenase flavoprotein, C-terminal domain"/>
    <property type="match status" value="1"/>
</dbReference>
<evidence type="ECO:0000313" key="2">
    <source>
        <dbReference type="EMBL" id="AWI79014.1"/>
    </source>
</evidence>